<accession>M2TMZ6</accession>
<sequence>KKLCVASFDETEVAAPRKKEKGSLSCGKQQEQDRSSPKSEPGSLFSFSLSFFPFPYTLINSSYKCKQRRTLGRSNAIYVPGKIPCRCAKTPIIMMGYTKKLRRLAHDS</sequence>
<name>M2TMZ6_COCH5</name>
<organism evidence="2 3">
    <name type="scientific">Cochliobolus heterostrophus (strain C5 / ATCC 48332 / race O)</name>
    <name type="common">Southern corn leaf blight fungus</name>
    <name type="synonym">Bipolaris maydis</name>
    <dbReference type="NCBI Taxonomy" id="701091"/>
    <lineage>
        <taxon>Eukaryota</taxon>
        <taxon>Fungi</taxon>
        <taxon>Dikarya</taxon>
        <taxon>Ascomycota</taxon>
        <taxon>Pezizomycotina</taxon>
        <taxon>Dothideomycetes</taxon>
        <taxon>Pleosporomycetidae</taxon>
        <taxon>Pleosporales</taxon>
        <taxon>Pleosporineae</taxon>
        <taxon>Pleosporaceae</taxon>
        <taxon>Bipolaris</taxon>
    </lineage>
</organism>
<protein>
    <submittedName>
        <fullName evidence="2">Uncharacterized protein</fullName>
    </submittedName>
</protein>
<keyword evidence="3" id="KW-1185">Reference proteome</keyword>
<evidence type="ECO:0000313" key="2">
    <source>
        <dbReference type="EMBL" id="EMD87894.1"/>
    </source>
</evidence>
<proteinExistence type="predicted"/>
<reference evidence="3" key="2">
    <citation type="journal article" date="2013" name="PLoS Genet.">
        <title>Comparative genome structure, secondary metabolite, and effector coding capacity across Cochliobolus pathogens.</title>
        <authorList>
            <person name="Condon B.J."/>
            <person name="Leng Y."/>
            <person name="Wu D."/>
            <person name="Bushley K.E."/>
            <person name="Ohm R.A."/>
            <person name="Otillar R."/>
            <person name="Martin J."/>
            <person name="Schackwitz W."/>
            <person name="Grimwood J."/>
            <person name="MohdZainudin N."/>
            <person name="Xue C."/>
            <person name="Wang R."/>
            <person name="Manning V.A."/>
            <person name="Dhillon B."/>
            <person name="Tu Z.J."/>
            <person name="Steffenson B.J."/>
            <person name="Salamov A."/>
            <person name="Sun H."/>
            <person name="Lowry S."/>
            <person name="LaButti K."/>
            <person name="Han J."/>
            <person name="Copeland A."/>
            <person name="Lindquist E."/>
            <person name="Barry K."/>
            <person name="Schmutz J."/>
            <person name="Baker S.E."/>
            <person name="Ciuffetti L.M."/>
            <person name="Grigoriev I.V."/>
            <person name="Zhong S."/>
            <person name="Turgeon B.G."/>
        </authorList>
    </citation>
    <scope>NUCLEOTIDE SEQUENCE [LARGE SCALE GENOMIC DNA]</scope>
    <source>
        <strain evidence="3">C5 / ATCC 48332 / race O</strain>
    </source>
</reference>
<feature type="region of interest" description="Disordered" evidence="1">
    <location>
        <begin position="16"/>
        <end position="41"/>
    </location>
</feature>
<evidence type="ECO:0000313" key="3">
    <source>
        <dbReference type="Proteomes" id="UP000016936"/>
    </source>
</evidence>
<reference evidence="2 3" key="1">
    <citation type="journal article" date="2012" name="PLoS Pathog.">
        <title>Diverse lifestyles and strategies of plant pathogenesis encoded in the genomes of eighteen Dothideomycetes fungi.</title>
        <authorList>
            <person name="Ohm R.A."/>
            <person name="Feau N."/>
            <person name="Henrissat B."/>
            <person name="Schoch C.L."/>
            <person name="Horwitz B.A."/>
            <person name="Barry K.W."/>
            <person name="Condon B.J."/>
            <person name="Copeland A.C."/>
            <person name="Dhillon B."/>
            <person name="Glaser F."/>
            <person name="Hesse C.N."/>
            <person name="Kosti I."/>
            <person name="LaButti K."/>
            <person name="Lindquist E.A."/>
            <person name="Lucas S."/>
            <person name="Salamov A.A."/>
            <person name="Bradshaw R.E."/>
            <person name="Ciuffetti L."/>
            <person name="Hamelin R.C."/>
            <person name="Kema G.H.J."/>
            <person name="Lawrence C."/>
            <person name="Scott J.A."/>
            <person name="Spatafora J.W."/>
            <person name="Turgeon B.G."/>
            <person name="de Wit P.J.G.M."/>
            <person name="Zhong S."/>
            <person name="Goodwin S.B."/>
            <person name="Grigoriev I.V."/>
        </authorList>
    </citation>
    <scope>NUCLEOTIDE SEQUENCE [LARGE SCALE GENOMIC DNA]</scope>
    <source>
        <strain evidence="3">C5 / ATCC 48332 / race O</strain>
    </source>
</reference>
<feature type="non-terminal residue" evidence="2">
    <location>
        <position position="1"/>
    </location>
</feature>
<dbReference type="Proteomes" id="UP000016936">
    <property type="component" value="Unassembled WGS sequence"/>
</dbReference>
<dbReference type="HOGENOM" id="CLU_2203169_0_0_1"/>
<dbReference type="EMBL" id="KB445581">
    <property type="protein sequence ID" value="EMD87894.1"/>
    <property type="molecule type" value="Genomic_DNA"/>
</dbReference>
<evidence type="ECO:0000256" key="1">
    <source>
        <dbReference type="SAM" id="MobiDB-lite"/>
    </source>
</evidence>
<dbReference type="AlphaFoldDB" id="M2TMZ6"/>
<gene>
    <name evidence="2" type="ORF">COCHEDRAFT_1023214</name>
</gene>